<accession>A0A1V4IRE0</accession>
<evidence type="ECO:0008006" key="3">
    <source>
        <dbReference type="Google" id="ProtNLM"/>
    </source>
</evidence>
<dbReference type="RefSeq" id="WP_079423498.1">
    <property type="nucleotide sequence ID" value="NZ_MZGV01000015.1"/>
</dbReference>
<dbReference type="Proteomes" id="UP000190080">
    <property type="component" value="Unassembled WGS sequence"/>
</dbReference>
<name>A0A1V4IRE0_9CLOT</name>
<keyword evidence="2" id="KW-1185">Reference proteome</keyword>
<evidence type="ECO:0000313" key="2">
    <source>
        <dbReference type="Proteomes" id="UP000190080"/>
    </source>
</evidence>
<dbReference type="AlphaFoldDB" id="A0A1V4IRE0"/>
<dbReference type="STRING" id="1450648.CLORY_18180"/>
<gene>
    <name evidence="1" type="ORF">CLORY_18180</name>
</gene>
<dbReference type="OrthoDB" id="2677224at2"/>
<reference evidence="1 2" key="1">
    <citation type="submission" date="2017-03" db="EMBL/GenBank/DDBJ databases">
        <title>Genome sequence of Clostridium oryzae DSM 28571.</title>
        <authorList>
            <person name="Poehlein A."/>
            <person name="Daniel R."/>
        </authorList>
    </citation>
    <scope>NUCLEOTIDE SEQUENCE [LARGE SCALE GENOMIC DNA]</scope>
    <source>
        <strain evidence="1 2">DSM 28571</strain>
    </source>
</reference>
<organism evidence="1 2">
    <name type="scientific">Clostridium oryzae</name>
    <dbReference type="NCBI Taxonomy" id="1450648"/>
    <lineage>
        <taxon>Bacteria</taxon>
        <taxon>Bacillati</taxon>
        <taxon>Bacillota</taxon>
        <taxon>Clostridia</taxon>
        <taxon>Eubacteriales</taxon>
        <taxon>Clostridiaceae</taxon>
        <taxon>Clostridium</taxon>
    </lineage>
</organism>
<dbReference type="EMBL" id="MZGV01000015">
    <property type="protein sequence ID" value="OPJ62449.1"/>
    <property type="molecule type" value="Genomic_DNA"/>
</dbReference>
<evidence type="ECO:0000313" key="1">
    <source>
        <dbReference type="EMBL" id="OPJ62449.1"/>
    </source>
</evidence>
<dbReference type="PROSITE" id="PS51257">
    <property type="entry name" value="PROKAR_LIPOPROTEIN"/>
    <property type="match status" value="1"/>
</dbReference>
<protein>
    <recommendedName>
        <fullName evidence="3">Lipoprotein</fullName>
    </recommendedName>
</protein>
<comment type="caution">
    <text evidence="1">The sequence shown here is derived from an EMBL/GenBank/DDBJ whole genome shotgun (WGS) entry which is preliminary data.</text>
</comment>
<sequence>MIKKFMIVPVILMLCVFLAGCSKFNDLESNKVVSPKNNAIPIKGAWKISNLIKYDKSSLPVFGNEDIFLFKDNYAIIKDKKFTNISYKIKTVDLEKYIFLNYRITNINLPVHYDTASIVSVCNNDRVIYEFIIIDANKIAVINEKVLYYLSRAKNVNEKQLNTNSKKQINSKKLYNDKNTKLKSGVLFGLRTAEGRYKTIWIEAIQNKVKQVTECNDILLPRFNGFWLVGASNINSYSNPHKYIFTNPIDPIGTSRSANMNMYNHLIVQKDTIITFIGNDYLVLDEGKYPKVLAIDNLSGPPTKISDLLGDMGKKIMLSSYKKSLSKSSNINSSLRKTLLNNKPDERSFMLKRKNAHWNLTGRIHYTDKGYSSQFFDYEITAAPPEKMVKYDDLKISWNEIKEKVPKAADAYISPNDDIAVIVTVDDMQLFKIENGRLTGSCTYKIPLSPKDSIIMSEWAKQDYVDMWAQYTSRFKRLN</sequence>
<proteinExistence type="predicted"/>